<name>A0A645EQ62_9ZZZZ</name>
<organism evidence="1">
    <name type="scientific">bioreactor metagenome</name>
    <dbReference type="NCBI Taxonomy" id="1076179"/>
    <lineage>
        <taxon>unclassified sequences</taxon>
        <taxon>metagenomes</taxon>
        <taxon>ecological metagenomes</taxon>
    </lineage>
</organism>
<protein>
    <submittedName>
        <fullName evidence="1">Uncharacterized protein</fullName>
    </submittedName>
</protein>
<gene>
    <name evidence="1" type="ORF">SDC9_150720</name>
</gene>
<sequence>MDLTDHIFGKIAVQREMVLAQAPTKYHQIDIVEVRQLDRAHEIVGGNIERRDIVKRFRKLVDRGSAAEEKGFVWRNQRPSSLCDSSLLIVKHILAGGIGRLKRGGRGAGNSAAAHATDGVLQLQLLNVPSNGGGGDVDLLGKILDGDDPVSGKLVQ</sequence>
<dbReference type="AlphaFoldDB" id="A0A645EQ62"/>
<comment type="caution">
    <text evidence="1">The sequence shown here is derived from an EMBL/GenBank/DDBJ whole genome shotgun (WGS) entry which is preliminary data.</text>
</comment>
<proteinExistence type="predicted"/>
<dbReference type="EMBL" id="VSSQ01049406">
    <property type="protein sequence ID" value="MPN03490.1"/>
    <property type="molecule type" value="Genomic_DNA"/>
</dbReference>
<reference evidence="1" key="1">
    <citation type="submission" date="2019-08" db="EMBL/GenBank/DDBJ databases">
        <authorList>
            <person name="Kucharzyk K."/>
            <person name="Murdoch R.W."/>
            <person name="Higgins S."/>
            <person name="Loffler F."/>
        </authorList>
    </citation>
    <scope>NUCLEOTIDE SEQUENCE</scope>
</reference>
<accession>A0A645EQ62</accession>
<evidence type="ECO:0000313" key="1">
    <source>
        <dbReference type="EMBL" id="MPN03490.1"/>
    </source>
</evidence>